<dbReference type="EMBL" id="RXIC02000025">
    <property type="protein sequence ID" value="KAB1205973.1"/>
    <property type="molecule type" value="Genomic_DNA"/>
</dbReference>
<evidence type="ECO:0000256" key="1">
    <source>
        <dbReference type="ARBA" id="ARBA00004123"/>
    </source>
</evidence>
<dbReference type="InterPro" id="IPR036955">
    <property type="entry name" value="AP2/ERF_dom_sf"/>
</dbReference>
<dbReference type="PANTHER" id="PTHR32467:SF22">
    <property type="entry name" value="AP2-LIKE ETHYLENE-RESPONSIVE TRANSCRIPTION FACTOR PLT2"/>
    <property type="match status" value="1"/>
</dbReference>
<dbReference type="OrthoDB" id="207175at2759"/>
<dbReference type="GO" id="GO:0003677">
    <property type="term" value="F:DNA binding"/>
    <property type="evidence" value="ECO:0007669"/>
    <property type="project" value="UniProtKB-KW"/>
</dbReference>
<dbReference type="AlphaFoldDB" id="A0A6A1V012"/>
<name>A0A6A1V012_9ROSI</name>
<keyword evidence="5" id="KW-0804">Transcription</keyword>
<keyword evidence="4" id="KW-0238">DNA-binding</keyword>
<dbReference type="PANTHER" id="PTHR32467">
    <property type="entry name" value="AP2-LIKE ETHYLENE-RESPONSIVE TRANSCRIPTION FACTOR"/>
    <property type="match status" value="1"/>
</dbReference>
<dbReference type="GO" id="GO:0003700">
    <property type="term" value="F:DNA-binding transcription factor activity"/>
    <property type="evidence" value="ECO:0007669"/>
    <property type="project" value="InterPro"/>
</dbReference>
<dbReference type="InterPro" id="IPR016177">
    <property type="entry name" value="DNA-bd_dom_sf"/>
</dbReference>
<feature type="domain" description="AP2/ERF" evidence="7">
    <location>
        <begin position="125"/>
        <end position="188"/>
    </location>
</feature>
<comment type="subcellular location">
    <subcellularLocation>
        <location evidence="1">Nucleus</location>
    </subcellularLocation>
</comment>
<accession>A0A6A1V012</accession>
<dbReference type="GO" id="GO:0005634">
    <property type="term" value="C:nucleus"/>
    <property type="evidence" value="ECO:0007669"/>
    <property type="project" value="UniProtKB-SubCell"/>
</dbReference>
<dbReference type="SUPFAM" id="SSF54171">
    <property type="entry name" value="DNA-binding domain"/>
    <property type="match status" value="2"/>
</dbReference>
<keyword evidence="9" id="KW-1185">Reference proteome</keyword>
<protein>
    <submittedName>
        <fullName evidence="8">AP2-like ethylene-responsive transcription factor PLT1</fullName>
    </submittedName>
</protein>
<keyword evidence="3" id="KW-0805">Transcription regulation</keyword>
<evidence type="ECO:0000256" key="2">
    <source>
        <dbReference type="ARBA" id="ARBA00022737"/>
    </source>
</evidence>
<evidence type="ECO:0000256" key="3">
    <source>
        <dbReference type="ARBA" id="ARBA00023015"/>
    </source>
</evidence>
<dbReference type="Proteomes" id="UP000516437">
    <property type="component" value="Chromosome 7"/>
</dbReference>
<evidence type="ECO:0000256" key="4">
    <source>
        <dbReference type="ARBA" id="ARBA00023125"/>
    </source>
</evidence>
<feature type="domain" description="AP2/ERF" evidence="7">
    <location>
        <begin position="224"/>
        <end position="282"/>
    </location>
</feature>
<comment type="caution">
    <text evidence="8">The sequence shown here is derived from an EMBL/GenBank/DDBJ whole genome shotgun (WGS) entry which is preliminary data.</text>
</comment>
<dbReference type="FunFam" id="3.30.730.10:FF:000003">
    <property type="entry name" value="AP2-like ethylene-responsive transcription factor ANT"/>
    <property type="match status" value="1"/>
</dbReference>
<dbReference type="PRINTS" id="PR00367">
    <property type="entry name" value="ETHRSPELEMNT"/>
</dbReference>
<keyword evidence="2" id="KW-0677">Repeat</keyword>
<evidence type="ECO:0000259" key="7">
    <source>
        <dbReference type="PROSITE" id="PS51032"/>
    </source>
</evidence>
<dbReference type="SMART" id="SM00380">
    <property type="entry name" value="AP2"/>
    <property type="match status" value="2"/>
</dbReference>
<proteinExistence type="predicted"/>
<sequence length="498" mass="55013">MENPFHSQETWNLMNSHGSGEVPKVADFLGVSKSENQSDLVAFNEIQANDSDYLFQNNSIVPVQNTVVATSSNYEFQENANSLQSLTLSMGSGKGSACETSGDSPNTVEATPRRTLDTFGQRTSIYRGVTRHRWTGRYEAHLWDNSCRREGQSRKGRQGGYDKEEKAARAYDLAALKYWGTSTTTNFPISNYEKELEEMKNMTRQEFVASIRRKSSGFSRGASMYRGVTRHHQHGRWQARIGRVAGNKDLYLGTFSTEEEAAEAYDIAAIKFRGLNAVTNFDMNRYDVKSILESNTLPIGGGAAKRLKEAQAIESSRKREEMIALGSSFQYGGSSSSRTLQAYPLMQPPFDQPQPLLTLQNQEIPPYAQDPSFQQSYIQTQLHLHQQHGSFLHQPSQNSQFYNSYLQNHPALLQGLMNMGSSSSVMENNGSSTGSYSGGYLGNALAIAPNSTSGNAVGSADELPLVKVDYDMPSGSYGGWSGDSVQGPNPGVFSMWND</sequence>
<dbReference type="CDD" id="cd00018">
    <property type="entry name" value="AP2"/>
    <property type="match status" value="2"/>
</dbReference>
<dbReference type="PROSITE" id="PS51032">
    <property type="entry name" value="AP2_ERF"/>
    <property type="match status" value="2"/>
</dbReference>
<gene>
    <name evidence="8" type="ORF">CJ030_MR7G016953</name>
</gene>
<organism evidence="8 9">
    <name type="scientific">Morella rubra</name>
    <name type="common">Chinese bayberry</name>
    <dbReference type="NCBI Taxonomy" id="262757"/>
    <lineage>
        <taxon>Eukaryota</taxon>
        <taxon>Viridiplantae</taxon>
        <taxon>Streptophyta</taxon>
        <taxon>Embryophyta</taxon>
        <taxon>Tracheophyta</taxon>
        <taxon>Spermatophyta</taxon>
        <taxon>Magnoliopsida</taxon>
        <taxon>eudicotyledons</taxon>
        <taxon>Gunneridae</taxon>
        <taxon>Pentapetalae</taxon>
        <taxon>rosids</taxon>
        <taxon>fabids</taxon>
        <taxon>Fagales</taxon>
        <taxon>Myricaceae</taxon>
        <taxon>Morella</taxon>
    </lineage>
</organism>
<evidence type="ECO:0000256" key="5">
    <source>
        <dbReference type="ARBA" id="ARBA00023163"/>
    </source>
</evidence>
<keyword evidence="6" id="KW-0539">Nucleus</keyword>
<evidence type="ECO:0000256" key="6">
    <source>
        <dbReference type="ARBA" id="ARBA00023242"/>
    </source>
</evidence>
<dbReference type="Pfam" id="PF00847">
    <property type="entry name" value="AP2"/>
    <property type="match status" value="1"/>
</dbReference>
<reference evidence="8 9" key="1">
    <citation type="journal article" date="2019" name="Plant Biotechnol. J.">
        <title>The red bayberry genome and genetic basis of sex determination.</title>
        <authorList>
            <person name="Jia H.M."/>
            <person name="Jia H.J."/>
            <person name="Cai Q.L."/>
            <person name="Wang Y."/>
            <person name="Zhao H.B."/>
            <person name="Yang W.F."/>
            <person name="Wang G.Y."/>
            <person name="Li Y.H."/>
            <person name="Zhan D.L."/>
            <person name="Shen Y.T."/>
            <person name="Niu Q.F."/>
            <person name="Chang L."/>
            <person name="Qiu J."/>
            <person name="Zhao L."/>
            <person name="Xie H.B."/>
            <person name="Fu W.Y."/>
            <person name="Jin J."/>
            <person name="Li X.W."/>
            <person name="Jiao Y."/>
            <person name="Zhou C.C."/>
            <person name="Tu T."/>
            <person name="Chai C.Y."/>
            <person name="Gao J.L."/>
            <person name="Fan L.J."/>
            <person name="van de Weg E."/>
            <person name="Wang J.Y."/>
            <person name="Gao Z.S."/>
        </authorList>
    </citation>
    <scope>NUCLEOTIDE SEQUENCE [LARGE SCALE GENOMIC DNA]</scope>
    <source>
        <tissue evidence="8">Leaves</tissue>
    </source>
</reference>
<evidence type="ECO:0000313" key="8">
    <source>
        <dbReference type="EMBL" id="KAB1205973.1"/>
    </source>
</evidence>
<dbReference type="InterPro" id="IPR001471">
    <property type="entry name" value="AP2/ERF_dom"/>
</dbReference>
<dbReference type="FunFam" id="3.30.730.10:FF:000002">
    <property type="entry name" value="AP2-like ethylene-responsive transcription factor"/>
    <property type="match status" value="1"/>
</dbReference>
<dbReference type="Gene3D" id="3.30.730.10">
    <property type="entry name" value="AP2/ERF domain"/>
    <property type="match status" value="2"/>
</dbReference>
<evidence type="ECO:0000313" key="9">
    <source>
        <dbReference type="Proteomes" id="UP000516437"/>
    </source>
</evidence>